<reference evidence="2 3" key="1">
    <citation type="journal article" date="2018" name="Front. Microbiol.">
        <title>Genome-Wide Analysis of Corynespora cassiicola Leaf Fall Disease Putative Effectors.</title>
        <authorList>
            <person name="Lopez D."/>
            <person name="Ribeiro S."/>
            <person name="Label P."/>
            <person name="Fumanal B."/>
            <person name="Venisse J.S."/>
            <person name="Kohler A."/>
            <person name="de Oliveira R.R."/>
            <person name="Labutti K."/>
            <person name="Lipzen A."/>
            <person name="Lail K."/>
            <person name="Bauer D."/>
            <person name="Ohm R.A."/>
            <person name="Barry K.W."/>
            <person name="Spatafora J."/>
            <person name="Grigoriev I.V."/>
            <person name="Martin F.M."/>
            <person name="Pujade-Renaud V."/>
        </authorList>
    </citation>
    <scope>NUCLEOTIDE SEQUENCE [LARGE SCALE GENOMIC DNA]</scope>
    <source>
        <strain evidence="2 3">Philippines</strain>
    </source>
</reference>
<dbReference type="Proteomes" id="UP000240883">
    <property type="component" value="Unassembled WGS sequence"/>
</dbReference>
<evidence type="ECO:0000313" key="3">
    <source>
        <dbReference type="Proteomes" id="UP000240883"/>
    </source>
</evidence>
<evidence type="ECO:0008006" key="4">
    <source>
        <dbReference type="Google" id="ProtNLM"/>
    </source>
</evidence>
<evidence type="ECO:0000313" key="2">
    <source>
        <dbReference type="EMBL" id="PSN69718.1"/>
    </source>
</evidence>
<keyword evidence="1" id="KW-0677">Repeat</keyword>
<dbReference type="PANTHER" id="PTHR47933:SF11">
    <property type="entry name" value="PENTATRICOPEPTIDE REPEAT-CONTAINING PROTEIN 2"/>
    <property type="match status" value="1"/>
</dbReference>
<protein>
    <recommendedName>
        <fullName evidence="4">Pentatricopeptide repeat protein</fullName>
    </recommendedName>
</protein>
<keyword evidence="3" id="KW-1185">Reference proteome</keyword>
<organism evidence="2 3">
    <name type="scientific">Corynespora cassiicola Philippines</name>
    <dbReference type="NCBI Taxonomy" id="1448308"/>
    <lineage>
        <taxon>Eukaryota</taxon>
        <taxon>Fungi</taxon>
        <taxon>Dikarya</taxon>
        <taxon>Ascomycota</taxon>
        <taxon>Pezizomycotina</taxon>
        <taxon>Dothideomycetes</taxon>
        <taxon>Pleosporomycetidae</taxon>
        <taxon>Pleosporales</taxon>
        <taxon>Corynesporascaceae</taxon>
        <taxon>Corynespora</taxon>
    </lineage>
</organism>
<dbReference type="InterPro" id="IPR002885">
    <property type="entry name" value="PPR_rpt"/>
</dbReference>
<evidence type="ECO:0000256" key="1">
    <source>
        <dbReference type="ARBA" id="ARBA00022737"/>
    </source>
</evidence>
<sequence>MNPLFIARRAHRSVPAIRARSLTTLPKPLSSWKWKTHINVTARIKHLESRFLNGNEEEAIITWEDDHAESNPESRYDYEPAHLELGARIHALAGNVDRSREIMEELFDLYPSWDTAVMLTVFRAHTSSTWKQHHDTAKDIYSRMKSIMGNKIILEDYDAWFVGFLEAKNIRYAKQVFRDMVKAGHLASHLSDAEALKVLKRLNLLYRLGTDIQKMTTICLHAISVLPMPYHSYLYGDWMSSALVQNSPETATQILQMLVNRGYQATSYHFNILLRVLLRSKDQPHVLQAENIGWRMIEEARKSHIDAGPEHASETTGDTPDELTIFDATVRIPDAATRIPRANPVTFGLIMRHHADHGQWEHVDYLKRRLQDAEIAPNCTIMNVLMDNYCRKGDYHQVWRTYKELTQDSEGRAGLFPDGMTMRCLWVSLRLALGSSQQPNSNSLPSPRELLAETVQWWTLVRSRYDAERFRMGLAAESHGAVTSLMMHCFSYAKDFPGSLVALHALKDKFGIWPTEKAIEILQRQAAWFDQRDADQSLRAHHGMSVEENLDRMRQVFQILEDRRLEGMGITRYDYAHMSVDELRQLDLNLLSEFVRVLLKREHTPAEVEHMIDEAKSQIGLPGLLTGDLDAFSVA</sequence>
<proteinExistence type="predicted"/>
<dbReference type="InterPro" id="IPR051240">
    <property type="entry name" value="Mito_RNA-Proc/Resp"/>
</dbReference>
<accession>A0A2T2NXA0</accession>
<dbReference type="Gene3D" id="1.25.40.10">
    <property type="entry name" value="Tetratricopeptide repeat domain"/>
    <property type="match status" value="1"/>
</dbReference>
<dbReference type="InterPro" id="IPR011990">
    <property type="entry name" value="TPR-like_helical_dom_sf"/>
</dbReference>
<dbReference type="EMBL" id="KZ678132">
    <property type="protein sequence ID" value="PSN69718.1"/>
    <property type="molecule type" value="Genomic_DNA"/>
</dbReference>
<dbReference type="OrthoDB" id="185373at2759"/>
<dbReference type="Pfam" id="PF01535">
    <property type="entry name" value="PPR"/>
    <property type="match status" value="1"/>
</dbReference>
<name>A0A2T2NXA0_CORCC</name>
<gene>
    <name evidence="2" type="ORF">BS50DRAFT_598583</name>
</gene>
<dbReference type="STRING" id="1448308.A0A2T2NXA0"/>
<dbReference type="GO" id="GO:0003729">
    <property type="term" value="F:mRNA binding"/>
    <property type="evidence" value="ECO:0007669"/>
    <property type="project" value="TreeGrafter"/>
</dbReference>
<dbReference type="AlphaFoldDB" id="A0A2T2NXA0"/>
<dbReference type="PANTHER" id="PTHR47933">
    <property type="entry name" value="PENTATRICOPEPTIDE REPEAT-CONTAINING PROTEIN 1, MITOCHONDRIAL"/>
    <property type="match status" value="1"/>
</dbReference>